<name>A0A6N9UK04_9ACTN</name>
<proteinExistence type="predicted"/>
<keyword evidence="2" id="KW-0418">Kinase</keyword>
<feature type="non-terminal residue" evidence="2">
    <location>
        <position position="90"/>
    </location>
</feature>
<dbReference type="EMBL" id="JAAGMB010000362">
    <property type="protein sequence ID" value="NEB18181.1"/>
    <property type="molecule type" value="Genomic_DNA"/>
</dbReference>
<feature type="region of interest" description="Disordered" evidence="1">
    <location>
        <begin position="27"/>
        <end position="90"/>
    </location>
</feature>
<accession>A0A6N9UK04</accession>
<keyword evidence="3" id="KW-1185">Reference proteome</keyword>
<feature type="compositionally biased region" description="Basic and acidic residues" evidence="1">
    <location>
        <begin position="34"/>
        <end position="44"/>
    </location>
</feature>
<protein>
    <submittedName>
        <fullName evidence="2">Protein kinase</fullName>
    </submittedName>
</protein>
<feature type="compositionally biased region" description="Basic and acidic residues" evidence="1">
    <location>
        <begin position="81"/>
        <end position="90"/>
    </location>
</feature>
<organism evidence="2 3">
    <name type="scientific">Streptomyces coelicoflavus</name>
    <dbReference type="NCBI Taxonomy" id="285562"/>
    <lineage>
        <taxon>Bacteria</taxon>
        <taxon>Bacillati</taxon>
        <taxon>Actinomycetota</taxon>
        <taxon>Actinomycetes</taxon>
        <taxon>Kitasatosporales</taxon>
        <taxon>Streptomycetaceae</taxon>
        <taxon>Streptomyces</taxon>
    </lineage>
</organism>
<evidence type="ECO:0000313" key="3">
    <source>
        <dbReference type="Proteomes" id="UP000469545"/>
    </source>
</evidence>
<dbReference type="AlphaFoldDB" id="A0A6N9UK04"/>
<evidence type="ECO:0000313" key="2">
    <source>
        <dbReference type="EMBL" id="NEB18181.1"/>
    </source>
</evidence>
<gene>
    <name evidence="2" type="ORF">G3I46_16975</name>
</gene>
<comment type="caution">
    <text evidence="2">The sequence shown here is derived from an EMBL/GenBank/DDBJ whole genome shotgun (WGS) entry which is preliminary data.</text>
</comment>
<evidence type="ECO:0000256" key="1">
    <source>
        <dbReference type="SAM" id="MobiDB-lite"/>
    </source>
</evidence>
<dbReference type="GO" id="GO:0016301">
    <property type="term" value="F:kinase activity"/>
    <property type="evidence" value="ECO:0007669"/>
    <property type="project" value="UniProtKB-KW"/>
</dbReference>
<reference evidence="2 3" key="1">
    <citation type="submission" date="2020-01" db="EMBL/GenBank/DDBJ databases">
        <title>Insect and environment-associated Actinomycetes.</title>
        <authorList>
            <person name="Currrie C."/>
            <person name="Chevrette M."/>
            <person name="Carlson C."/>
            <person name="Stubbendieck R."/>
            <person name="Wendt-Pienkowski E."/>
        </authorList>
    </citation>
    <scope>NUCLEOTIDE SEQUENCE [LARGE SCALE GENOMIC DNA]</scope>
    <source>
        <strain evidence="2 3">SID14172</strain>
    </source>
</reference>
<keyword evidence="2" id="KW-0808">Transferase</keyword>
<sequence length="90" mass="9202">MTEPYAVPVPRGYRVGVWEVREPIATGAFGSVYEARRTGGDDGTRASPTRPGGDGTGHRPGRPGTAGTDGTGTGTGNPSRAHTDTAHPAE</sequence>
<dbReference type="Proteomes" id="UP000469545">
    <property type="component" value="Unassembled WGS sequence"/>
</dbReference>